<feature type="non-terminal residue" evidence="5">
    <location>
        <position position="638"/>
    </location>
</feature>
<dbReference type="SUPFAM" id="SSF48403">
    <property type="entry name" value="Ankyrin repeat"/>
    <property type="match status" value="1"/>
</dbReference>
<dbReference type="Proteomes" id="UP000307440">
    <property type="component" value="Unassembled WGS sequence"/>
</dbReference>
<proteinExistence type="predicted"/>
<dbReference type="AlphaFoldDB" id="A0A5C3KG21"/>
<evidence type="ECO:0000313" key="6">
    <source>
        <dbReference type="Proteomes" id="UP000307440"/>
    </source>
</evidence>
<accession>A0A5C3KG21</accession>
<dbReference type="PANTHER" id="PTHR10039">
    <property type="entry name" value="AMELOGENIN"/>
    <property type="match status" value="1"/>
</dbReference>
<name>A0A5C3KG21_COPMA</name>
<feature type="non-terminal residue" evidence="5">
    <location>
        <position position="1"/>
    </location>
</feature>
<protein>
    <submittedName>
        <fullName evidence="5">Ankyrin</fullName>
    </submittedName>
</protein>
<dbReference type="Gene3D" id="3.40.50.300">
    <property type="entry name" value="P-loop containing nucleotide triphosphate hydrolases"/>
    <property type="match status" value="1"/>
</dbReference>
<feature type="domain" description="GPI inositol-deacylase winged helix" evidence="3">
    <location>
        <begin position="301"/>
        <end position="374"/>
    </location>
</feature>
<evidence type="ECO:0000259" key="4">
    <source>
        <dbReference type="Pfam" id="PF24883"/>
    </source>
</evidence>
<keyword evidence="6" id="KW-1185">Reference proteome</keyword>
<evidence type="ECO:0000259" key="3">
    <source>
        <dbReference type="Pfam" id="PF22939"/>
    </source>
</evidence>
<dbReference type="EMBL" id="ML210373">
    <property type="protein sequence ID" value="TFK18864.1"/>
    <property type="molecule type" value="Genomic_DNA"/>
</dbReference>
<dbReference type="SMART" id="SM00248">
    <property type="entry name" value="ANK"/>
    <property type="match status" value="5"/>
</dbReference>
<dbReference type="PROSITE" id="PS50297">
    <property type="entry name" value="ANK_REP_REGION"/>
    <property type="match status" value="1"/>
</dbReference>
<dbReference type="Pfam" id="PF22939">
    <property type="entry name" value="WHD_GPIID"/>
    <property type="match status" value="1"/>
</dbReference>
<dbReference type="InterPro" id="IPR027417">
    <property type="entry name" value="P-loop_NTPase"/>
</dbReference>
<evidence type="ECO:0000313" key="5">
    <source>
        <dbReference type="EMBL" id="TFK18864.1"/>
    </source>
</evidence>
<dbReference type="SUPFAM" id="SSF52540">
    <property type="entry name" value="P-loop containing nucleoside triphosphate hydrolases"/>
    <property type="match status" value="1"/>
</dbReference>
<dbReference type="STRING" id="230819.A0A5C3KG21"/>
<feature type="repeat" description="ANK" evidence="2">
    <location>
        <begin position="575"/>
        <end position="608"/>
    </location>
</feature>
<evidence type="ECO:0000256" key="1">
    <source>
        <dbReference type="ARBA" id="ARBA00022737"/>
    </source>
</evidence>
<dbReference type="Pfam" id="PF24883">
    <property type="entry name" value="NPHP3_N"/>
    <property type="match status" value="1"/>
</dbReference>
<sequence length="638" mass="71735">EIAEMAKWLTKINYQAIQLDTFSKREPNTASWVLGIEEFKFWFWSDGGLLWGTGIPGAGKTILSSVVIHNFQQLAKSQQHSTICVLFAYCRYTDQIPVKEILAALIRQLLERYPATFQLIRAMYNRHHRENTHPPESELFELLKEIADSKIFSKIYCILDGLDEAASSVHQVDILEYMVSLKVNFFITSRPLAALKKYVPHAVWFDIITKDGDIETLVVQRVAKSPVLSELLEDEELKKEVVTMIKDASSGMFLLASLQLDLLRDCLSVSELKEALHDLPRRLDEMYKGTMDRVEQQPRGSLAKRVLLWLLYTQRSLTLDELRYAVATSPGTETFDKGRLVSKDAILGICCGLVSLDEQSGLVRLIHYTAMDFLKPILEPQFPDPHLLLASACVTRLQQFNLHDQCFASFEELALSKFIDHPFLAYPHQYWTSHIRYSHSGGTSTTIMDFVKKCRRYPFVTDDLAYTMDHFAHVHLLAMEGLIEMLQRLILEEGDEGEGGLVNWRTEMGATPLMLAAGSGKVDVVLYLLTFRVEVDATDEDGWTALAYASHNGHATVVEALVSQEGINVNKATASGNFPLGFACLRGHADVVKVLLATKGIEVNKRDVTGATAFIMAAGKDQTQILRMLLDVQGVDVN</sequence>
<dbReference type="PANTHER" id="PTHR10039:SF15">
    <property type="entry name" value="NACHT DOMAIN-CONTAINING PROTEIN"/>
    <property type="match status" value="1"/>
</dbReference>
<feature type="repeat" description="ANK" evidence="2">
    <location>
        <begin position="508"/>
        <end position="540"/>
    </location>
</feature>
<dbReference type="Gene3D" id="1.25.40.20">
    <property type="entry name" value="Ankyrin repeat-containing domain"/>
    <property type="match status" value="1"/>
</dbReference>
<reference evidence="5 6" key="1">
    <citation type="journal article" date="2019" name="Nat. Ecol. Evol.">
        <title>Megaphylogeny resolves global patterns of mushroom evolution.</title>
        <authorList>
            <person name="Varga T."/>
            <person name="Krizsan K."/>
            <person name="Foldi C."/>
            <person name="Dima B."/>
            <person name="Sanchez-Garcia M."/>
            <person name="Sanchez-Ramirez S."/>
            <person name="Szollosi G.J."/>
            <person name="Szarkandi J.G."/>
            <person name="Papp V."/>
            <person name="Albert L."/>
            <person name="Andreopoulos W."/>
            <person name="Angelini C."/>
            <person name="Antonin V."/>
            <person name="Barry K.W."/>
            <person name="Bougher N.L."/>
            <person name="Buchanan P."/>
            <person name="Buyck B."/>
            <person name="Bense V."/>
            <person name="Catcheside P."/>
            <person name="Chovatia M."/>
            <person name="Cooper J."/>
            <person name="Damon W."/>
            <person name="Desjardin D."/>
            <person name="Finy P."/>
            <person name="Geml J."/>
            <person name="Haridas S."/>
            <person name="Hughes K."/>
            <person name="Justo A."/>
            <person name="Karasinski D."/>
            <person name="Kautmanova I."/>
            <person name="Kiss B."/>
            <person name="Kocsube S."/>
            <person name="Kotiranta H."/>
            <person name="LaButti K.M."/>
            <person name="Lechner B.E."/>
            <person name="Liimatainen K."/>
            <person name="Lipzen A."/>
            <person name="Lukacs Z."/>
            <person name="Mihaltcheva S."/>
            <person name="Morgado L.N."/>
            <person name="Niskanen T."/>
            <person name="Noordeloos M.E."/>
            <person name="Ohm R.A."/>
            <person name="Ortiz-Santana B."/>
            <person name="Ovrebo C."/>
            <person name="Racz N."/>
            <person name="Riley R."/>
            <person name="Savchenko A."/>
            <person name="Shiryaev A."/>
            <person name="Soop K."/>
            <person name="Spirin V."/>
            <person name="Szebenyi C."/>
            <person name="Tomsovsky M."/>
            <person name="Tulloss R.E."/>
            <person name="Uehling J."/>
            <person name="Grigoriev I.V."/>
            <person name="Vagvolgyi C."/>
            <person name="Papp T."/>
            <person name="Martin F.M."/>
            <person name="Miettinen O."/>
            <person name="Hibbett D.S."/>
            <person name="Nagy L.G."/>
        </authorList>
    </citation>
    <scope>NUCLEOTIDE SEQUENCE [LARGE SCALE GENOMIC DNA]</scope>
    <source>
        <strain evidence="5 6">CBS 121175</strain>
    </source>
</reference>
<keyword evidence="1" id="KW-0677">Repeat</keyword>
<dbReference type="Pfam" id="PF12796">
    <property type="entry name" value="Ank_2"/>
    <property type="match status" value="1"/>
</dbReference>
<keyword evidence="2" id="KW-0040">ANK repeat</keyword>
<dbReference type="InterPro" id="IPR056884">
    <property type="entry name" value="NPHP3-like_N"/>
</dbReference>
<feature type="domain" description="Nephrocystin 3-like N-terminal" evidence="4">
    <location>
        <begin position="28"/>
        <end position="190"/>
    </location>
</feature>
<evidence type="ECO:0000256" key="2">
    <source>
        <dbReference type="PROSITE-ProRule" id="PRU00023"/>
    </source>
</evidence>
<organism evidence="5 6">
    <name type="scientific">Coprinopsis marcescibilis</name>
    <name type="common">Agaric fungus</name>
    <name type="synonym">Psathyrella marcescibilis</name>
    <dbReference type="NCBI Taxonomy" id="230819"/>
    <lineage>
        <taxon>Eukaryota</taxon>
        <taxon>Fungi</taxon>
        <taxon>Dikarya</taxon>
        <taxon>Basidiomycota</taxon>
        <taxon>Agaricomycotina</taxon>
        <taxon>Agaricomycetes</taxon>
        <taxon>Agaricomycetidae</taxon>
        <taxon>Agaricales</taxon>
        <taxon>Agaricineae</taxon>
        <taxon>Psathyrellaceae</taxon>
        <taxon>Coprinopsis</taxon>
    </lineage>
</organism>
<dbReference type="PROSITE" id="PS50088">
    <property type="entry name" value="ANK_REPEAT"/>
    <property type="match status" value="2"/>
</dbReference>
<dbReference type="OrthoDB" id="194358at2759"/>
<dbReference type="InterPro" id="IPR054471">
    <property type="entry name" value="GPIID_WHD"/>
</dbReference>
<dbReference type="Pfam" id="PF13637">
    <property type="entry name" value="Ank_4"/>
    <property type="match status" value="1"/>
</dbReference>
<dbReference type="InterPro" id="IPR036770">
    <property type="entry name" value="Ankyrin_rpt-contain_sf"/>
</dbReference>
<gene>
    <name evidence="5" type="ORF">FA15DRAFT_557337</name>
</gene>
<dbReference type="InterPro" id="IPR002110">
    <property type="entry name" value="Ankyrin_rpt"/>
</dbReference>